<gene>
    <name evidence="3" type="ORF">E1963_16315</name>
</gene>
<dbReference type="EMBL" id="SMMX01000018">
    <property type="protein sequence ID" value="TDA20610.1"/>
    <property type="molecule type" value="Genomic_DNA"/>
</dbReference>
<evidence type="ECO:0000313" key="3">
    <source>
        <dbReference type="EMBL" id="TDA20610.1"/>
    </source>
</evidence>
<feature type="transmembrane region" description="Helical" evidence="1">
    <location>
        <begin position="12"/>
        <end position="34"/>
    </location>
</feature>
<protein>
    <submittedName>
        <fullName evidence="3">Tripartite tricarboxylate transporter TctB family protein</fullName>
    </submittedName>
</protein>
<feature type="transmembrane region" description="Helical" evidence="1">
    <location>
        <begin position="89"/>
        <end position="121"/>
    </location>
</feature>
<name>A0A4V2WS84_9FIRM</name>
<keyword evidence="1" id="KW-0812">Transmembrane</keyword>
<evidence type="ECO:0000256" key="1">
    <source>
        <dbReference type="SAM" id="Phobius"/>
    </source>
</evidence>
<sequence>MQKKLKGDTVPGMITILIGIFFLVKTLATDNLSFVATTSDGVPGAGFFPCILSGALIFSGIILMIRGLRQNGEKQYVALDAEMRGNIKILLLTVAGLAVFLAFWYLTDLFIVGVLLFAVFLNKLYERKWKYTIIYAVIFTVFIYLVFMAAFSIGFTV</sequence>
<dbReference type="InterPro" id="IPR009936">
    <property type="entry name" value="DUF1468"/>
</dbReference>
<proteinExistence type="predicted"/>
<keyword evidence="1" id="KW-1133">Transmembrane helix</keyword>
<feature type="transmembrane region" description="Helical" evidence="1">
    <location>
        <begin position="133"/>
        <end position="155"/>
    </location>
</feature>
<feature type="domain" description="DUF1468" evidence="2">
    <location>
        <begin position="14"/>
        <end position="153"/>
    </location>
</feature>
<feature type="transmembrane region" description="Helical" evidence="1">
    <location>
        <begin position="46"/>
        <end position="68"/>
    </location>
</feature>
<dbReference type="Proteomes" id="UP000295710">
    <property type="component" value="Unassembled WGS sequence"/>
</dbReference>
<comment type="caution">
    <text evidence="3">The sequence shown here is derived from an EMBL/GenBank/DDBJ whole genome shotgun (WGS) entry which is preliminary data.</text>
</comment>
<evidence type="ECO:0000259" key="2">
    <source>
        <dbReference type="Pfam" id="PF07331"/>
    </source>
</evidence>
<dbReference type="RefSeq" id="WP_132280269.1">
    <property type="nucleotide sequence ID" value="NZ_JAOBST010000062.1"/>
</dbReference>
<organism evidence="3 4">
    <name type="scientific">Extibacter muris</name>
    <dbReference type="NCBI Taxonomy" id="1796622"/>
    <lineage>
        <taxon>Bacteria</taxon>
        <taxon>Bacillati</taxon>
        <taxon>Bacillota</taxon>
        <taxon>Clostridia</taxon>
        <taxon>Lachnospirales</taxon>
        <taxon>Lachnospiraceae</taxon>
        <taxon>Extibacter</taxon>
    </lineage>
</organism>
<keyword evidence="4" id="KW-1185">Reference proteome</keyword>
<dbReference type="AlphaFoldDB" id="A0A4V2WS84"/>
<dbReference type="Pfam" id="PF07331">
    <property type="entry name" value="TctB"/>
    <property type="match status" value="1"/>
</dbReference>
<evidence type="ECO:0000313" key="4">
    <source>
        <dbReference type="Proteomes" id="UP000295710"/>
    </source>
</evidence>
<reference evidence="3 4" key="1">
    <citation type="journal article" date="2016" name="Nat. Microbiol.">
        <title>The Mouse Intestinal Bacterial Collection (miBC) provides host-specific insight into cultured diversity and functional potential of the gut microbiota.</title>
        <authorList>
            <person name="Lagkouvardos I."/>
            <person name="Pukall R."/>
            <person name="Abt B."/>
            <person name="Foesel B.U."/>
            <person name="Meier-Kolthoff J.P."/>
            <person name="Kumar N."/>
            <person name="Bresciani A."/>
            <person name="Martinez I."/>
            <person name="Just S."/>
            <person name="Ziegler C."/>
            <person name="Brugiroux S."/>
            <person name="Garzetti D."/>
            <person name="Wenning M."/>
            <person name="Bui T.P."/>
            <person name="Wang J."/>
            <person name="Hugenholtz F."/>
            <person name="Plugge C.M."/>
            <person name="Peterson D.A."/>
            <person name="Hornef M.W."/>
            <person name="Baines J.F."/>
            <person name="Smidt H."/>
            <person name="Walter J."/>
            <person name="Kristiansen K."/>
            <person name="Nielsen H.B."/>
            <person name="Haller D."/>
            <person name="Overmann J."/>
            <person name="Stecher B."/>
            <person name="Clavel T."/>
        </authorList>
    </citation>
    <scope>NUCLEOTIDE SEQUENCE [LARGE SCALE GENOMIC DNA]</scope>
    <source>
        <strain evidence="3 4">DSM 28560</strain>
    </source>
</reference>
<keyword evidence="1" id="KW-0472">Membrane</keyword>
<accession>A0A4V2WS84</accession>